<keyword evidence="3" id="KW-1185">Reference proteome</keyword>
<reference evidence="2 3" key="1">
    <citation type="submission" date="2020-08" db="EMBL/GenBank/DDBJ databases">
        <title>Genomic Encyclopedia of Type Strains, Phase IV (KMG-IV): sequencing the most valuable type-strain genomes for metagenomic binning, comparative biology and taxonomic classification.</title>
        <authorList>
            <person name="Goeker M."/>
        </authorList>
    </citation>
    <scope>NUCLEOTIDE SEQUENCE [LARGE SCALE GENOMIC DNA]</scope>
    <source>
        <strain evidence="2 3">DSM 101730</strain>
    </source>
</reference>
<name>A0A840SM14_9RHOB</name>
<gene>
    <name evidence="2" type="ORF">HNP73_001706</name>
</gene>
<feature type="compositionally biased region" description="Acidic residues" evidence="1">
    <location>
        <begin position="67"/>
        <end position="87"/>
    </location>
</feature>
<sequence>MAFEQFRVGIAMLLDEIAANPKNAHELQESLREKLAEMQALGLPLPEDLVGLEDYLEENLDVPGGISEDDVPADTAGEDDGADSPRT</sequence>
<dbReference type="Proteomes" id="UP000549457">
    <property type="component" value="Unassembled WGS sequence"/>
</dbReference>
<dbReference type="RefSeq" id="WP_184150734.1">
    <property type="nucleotide sequence ID" value="NZ_JACHFM010000002.1"/>
</dbReference>
<feature type="region of interest" description="Disordered" evidence="1">
    <location>
        <begin position="61"/>
        <end position="87"/>
    </location>
</feature>
<organism evidence="2 3">
    <name type="scientific">Amaricoccus macauensis</name>
    <dbReference type="NCBI Taxonomy" id="57001"/>
    <lineage>
        <taxon>Bacteria</taxon>
        <taxon>Pseudomonadati</taxon>
        <taxon>Pseudomonadota</taxon>
        <taxon>Alphaproteobacteria</taxon>
        <taxon>Rhodobacterales</taxon>
        <taxon>Paracoccaceae</taxon>
        <taxon>Amaricoccus</taxon>
    </lineage>
</organism>
<evidence type="ECO:0000313" key="3">
    <source>
        <dbReference type="Proteomes" id="UP000549457"/>
    </source>
</evidence>
<dbReference type="EMBL" id="JACHFM010000002">
    <property type="protein sequence ID" value="MBB5221770.1"/>
    <property type="molecule type" value="Genomic_DNA"/>
</dbReference>
<proteinExistence type="predicted"/>
<evidence type="ECO:0000313" key="2">
    <source>
        <dbReference type="EMBL" id="MBB5221770.1"/>
    </source>
</evidence>
<dbReference type="AlphaFoldDB" id="A0A840SM14"/>
<evidence type="ECO:0000256" key="1">
    <source>
        <dbReference type="SAM" id="MobiDB-lite"/>
    </source>
</evidence>
<protein>
    <submittedName>
        <fullName evidence="2">Uncharacterized protein</fullName>
    </submittedName>
</protein>
<accession>A0A840SM14</accession>
<comment type="caution">
    <text evidence="2">The sequence shown here is derived from an EMBL/GenBank/DDBJ whole genome shotgun (WGS) entry which is preliminary data.</text>
</comment>